<comment type="caution">
    <text evidence="1">The sequence shown here is derived from an EMBL/GenBank/DDBJ whole genome shotgun (WGS) entry which is preliminary data.</text>
</comment>
<proteinExistence type="predicted"/>
<protein>
    <submittedName>
        <fullName evidence="1">1030_t:CDS:1</fullName>
    </submittedName>
</protein>
<evidence type="ECO:0000313" key="2">
    <source>
        <dbReference type="Proteomes" id="UP000789860"/>
    </source>
</evidence>
<dbReference type="Proteomes" id="UP000789860">
    <property type="component" value="Unassembled WGS sequence"/>
</dbReference>
<feature type="non-terminal residue" evidence="1">
    <location>
        <position position="242"/>
    </location>
</feature>
<organism evidence="1 2">
    <name type="scientific">Scutellospora calospora</name>
    <dbReference type="NCBI Taxonomy" id="85575"/>
    <lineage>
        <taxon>Eukaryota</taxon>
        <taxon>Fungi</taxon>
        <taxon>Fungi incertae sedis</taxon>
        <taxon>Mucoromycota</taxon>
        <taxon>Glomeromycotina</taxon>
        <taxon>Glomeromycetes</taxon>
        <taxon>Diversisporales</taxon>
        <taxon>Gigasporaceae</taxon>
        <taxon>Scutellospora</taxon>
    </lineage>
</organism>
<accession>A0ACA9P176</accession>
<gene>
    <name evidence="1" type="ORF">SCALOS_LOCUS9771</name>
</gene>
<reference evidence="1" key="1">
    <citation type="submission" date="2021-06" db="EMBL/GenBank/DDBJ databases">
        <authorList>
            <person name="Kallberg Y."/>
            <person name="Tangrot J."/>
            <person name="Rosling A."/>
        </authorList>
    </citation>
    <scope>NUCLEOTIDE SEQUENCE</scope>
    <source>
        <strain evidence="1">AU212A</strain>
    </source>
</reference>
<sequence>MFSTNKLKDLEENRIVFYDKEQLNPSQKNYSKKRSRASFIACDKCRSMKKKCDGDYTSKKSCSSCTGRQEECNYSDTNKKRIVEVYDFQRFINRLELVSDEIRKLTDELKNIYESSKSQDDLKSSGNGYDFDSDVYVESISSNDNFEREQSEERTIRKPKPKTSGTKKRSKESKNEDSSSTKQKKDTKGNGNFSKLYLSPKGYVTHQFDLNEINETSLQFGNAQYQPPPPVNNSELLLTDHN</sequence>
<dbReference type="EMBL" id="CAJVPM010032184">
    <property type="protein sequence ID" value="CAG8681948.1"/>
    <property type="molecule type" value="Genomic_DNA"/>
</dbReference>
<keyword evidence="2" id="KW-1185">Reference proteome</keyword>
<name>A0ACA9P176_9GLOM</name>
<evidence type="ECO:0000313" key="1">
    <source>
        <dbReference type="EMBL" id="CAG8681948.1"/>
    </source>
</evidence>